<dbReference type="Gene3D" id="3.60.10.10">
    <property type="entry name" value="Endonuclease/exonuclease/phosphatase"/>
    <property type="match status" value="1"/>
</dbReference>
<keyword evidence="3" id="KW-0540">Nuclease</keyword>
<keyword evidence="1" id="KW-1133">Transmembrane helix</keyword>
<keyword evidence="3" id="KW-0255">Endonuclease</keyword>
<feature type="transmembrane region" description="Helical" evidence="1">
    <location>
        <begin position="28"/>
        <end position="52"/>
    </location>
</feature>
<dbReference type="AlphaFoldDB" id="A0A7Y0AT21"/>
<proteinExistence type="predicted"/>
<protein>
    <submittedName>
        <fullName evidence="3">Endonuclease</fullName>
    </submittedName>
</protein>
<accession>A0A7Y0AT21</accession>
<keyword evidence="4" id="KW-1185">Reference proteome</keyword>
<keyword evidence="1" id="KW-0812">Transmembrane</keyword>
<name>A0A7Y0AT21_9HYPH</name>
<keyword evidence="1" id="KW-0472">Membrane</keyword>
<dbReference type="RefSeq" id="WP_169586908.1">
    <property type="nucleotide sequence ID" value="NZ_JABBGK010000001.1"/>
</dbReference>
<dbReference type="SUPFAM" id="SSF56219">
    <property type="entry name" value="DNase I-like"/>
    <property type="match status" value="1"/>
</dbReference>
<dbReference type="Proteomes" id="UP000541470">
    <property type="component" value="Unassembled WGS sequence"/>
</dbReference>
<evidence type="ECO:0000313" key="3">
    <source>
        <dbReference type="EMBL" id="NML72971.1"/>
    </source>
</evidence>
<gene>
    <name evidence="3" type="ORF">HHL25_02415</name>
</gene>
<comment type="caution">
    <text evidence="3">The sequence shown here is derived from an EMBL/GenBank/DDBJ whole genome shotgun (WGS) entry which is preliminary data.</text>
</comment>
<feature type="transmembrane region" description="Helical" evidence="1">
    <location>
        <begin position="59"/>
        <end position="77"/>
    </location>
</feature>
<keyword evidence="3" id="KW-0378">Hydrolase</keyword>
<sequence length="311" mass="34307">MRDRLSLVFCVLLSLGLAIVSLRYVTDFWLLSFFFSLQPHIGVAAVLGALFCLVLRRNVFGWLLLSLALFLCGHAIWMQREFLPPATVAPSGSASFRMLSFNILGDNFANVSRIVEMLNGSDADVAFVLEAAPLEHHLEELSAAFPYRMGCGALVDGCDLMILSKHPFEQPEFMSLSDLRSDRFAMAGIRIGGERVQLAAIHVTKPYFDDYHTEELRRAGIELRKRGGPTIIAGDFNSDTIAPDMQRFLRRNALWATGTEPATWPVEAGVFGIPIDHIYTSADIVPVSLTRIADSYGSNHYGLIADLAVGP</sequence>
<organism evidence="3 4">
    <name type="scientific">Rhizobium terricola</name>
    <dbReference type="NCBI Taxonomy" id="2728849"/>
    <lineage>
        <taxon>Bacteria</taxon>
        <taxon>Pseudomonadati</taxon>
        <taxon>Pseudomonadota</taxon>
        <taxon>Alphaproteobacteria</taxon>
        <taxon>Hyphomicrobiales</taxon>
        <taxon>Rhizobiaceae</taxon>
        <taxon>Rhizobium/Agrobacterium group</taxon>
        <taxon>Rhizobium</taxon>
    </lineage>
</organism>
<dbReference type="GO" id="GO:0004519">
    <property type="term" value="F:endonuclease activity"/>
    <property type="evidence" value="ECO:0007669"/>
    <property type="project" value="UniProtKB-KW"/>
</dbReference>
<evidence type="ECO:0000313" key="4">
    <source>
        <dbReference type="Proteomes" id="UP000541470"/>
    </source>
</evidence>
<dbReference type="InterPro" id="IPR036691">
    <property type="entry name" value="Endo/exonu/phosph_ase_sf"/>
</dbReference>
<evidence type="ECO:0000256" key="1">
    <source>
        <dbReference type="SAM" id="Phobius"/>
    </source>
</evidence>
<dbReference type="Pfam" id="PF03372">
    <property type="entry name" value="Exo_endo_phos"/>
    <property type="match status" value="1"/>
</dbReference>
<dbReference type="InterPro" id="IPR005135">
    <property type="entry name" value="Endo/exonuclease/phosphatase"/>
</dbReference>
<evidence type="ECO:0000259" key="2">
    <source>
        <dbReference type="Pfam" id="PF03372"/>
    </source>
</evidence>
<feature type="domain" description="Endonuclease/exonuclease/phosphatase" evidence="2">
    <location>
        <begin position="99"/>
        <end position="288"/>
    </location>
</feature>
<dbReference type="EMBL" id="JABBGK010000001">
    <property type="protein sequence ID" value="NML72971.1"/>
    <property type="molecule type" value="Genomic_DNA"/>
</dbReference>
<reference evidence="3 4" key="1">
    <citation type="submission" date="2020-04" db="EMBL/GenBank/DDBJ databases">
        <title>Rhizobium sp. S-51 isolated from soil.</title>
        <authorList>
            <person name="Dahal R.H."/>
        </authorList>
    </citation>
    <scope>NUCLEOTIDE SEQUENCE [LARGE SCALE GENOMIC DNA]</scope>
    <source>
        <strain evidence="3 4">S-51</strain>
    </source>
</reference>